<dbReference type="PROSITE" id="PS00995">
    <property type="entry name" value="TCP1_3"/>
    <property type="match status" value="1"/>
</dbReference>
<dbReference type="Pfam" id="PF00118">
    <property type="entry name" value="Cpn60_TCP1"/>
    <property type="match status" value="2"/>
</dbReference>
<dbReference type="CDD" id="cd00309">
    <property type="entry name" value="chaperonin_type_I_II"/>
    <property type="match status" value="1"/>
</dbReference>
<dbReference type="Gene3D" id="3.30.260.10">
    <property type="entry name" value="TCP-1-like chaperonin intermediate domain"/>
    <property type="match status" value="1"/>
</dbReference>
<reference evidence="9 10" key="1">
    <citation type="journal article" date="2019" name="Sci. Rep.">
        <title>Nanopore sequencing improves the draft genome of the human pathogenic amoeba Naegleria fowleri.</title>
        <authorList>
            <person name="Liechti N."/>
            <person name="Schurch N."/>
            <person name="Bruggmann R."/>
            <person name="Wittwer M."/>
        </authorList>
    </citation>
    <scope>NUCLEOTIDE SEQUENCE [LARGE SCALE GENOMIC DNA]</scope>
    <source>
        <strain evidence="9 10">ATCC 30894</strain>
    </source>
</reference>
<protein>
    <recommendedName>
        <fullName evidence="11">CCT-epsilon</fullName>
    </recommendedName>
</protein>
<keyword evidence="4" id="KW-0809">Transit peptide</keyword>
<dbReference type="Gene3D" id="3.50.7.10">
    <property type="entry name" value="GroEL"/>
    <property type="match status" value="1"/>
</dbReference>
<dbReference type="InterPro" id="IPR027410">
    <property type="entry name" value="TCP-1-like_intermed_sf"/>
</dbReference>
<dbReference type="Gene3D" id="1.10.560.10">
    <property type="entry name" value="GroEL-like equatorial domain"/>
    <property type="match status" value="1"/>
</dbReference>
<organism evidence="9 10">
    <name type="scientific">Naegleria fowleri</name>
    <name type="common">Brain eating amoeba</name>
    <dbReference type="NCBI Taxonomy" id="5763"/>
    <lineage>
        <taxon>Eukaryota</taxon>
        <taxon>Discoba</taxon>
        <taxon>Heterolobosea</taxon>
        <taxon>Tetramitia</taxon>
        <taxon>Eutetramitia</taxon>
        <taxon>Vahlkampfiidae</taxon>
        <taxon>Naegleria</taxon>
    </lineage>
</organism>
<dbReference type="SUPFAM" id="SSF52029">
    <property type="entry name" value="GroEL apical domain-like"/>
    <property type="match status" value="1"/>
</dbReference>
<dbReference type="VEuPathDB" id="AmoebaDB:NfTy_050500"/>
<dbReference type="GO" id="GO:0005524">
    <property type="term" value="F:ATP binding"/>
    <property type="evidence" value="ECO:0007669"/>
    <property type="project" value="UniProtKB-KW"/>
</dbReference>
<dbReference type="InterPro" id="IPR027409">
    <property type="entry name" value="GroEL-like_apical_dom_sf"/>
</dbReference>
<evidence type="ECO:0000313" key="9">
    <source>
        <dbReference type="EMBL" id="KAF0979789.1"/>
    </source>
</evidence>
<comment type="similarity">
    <text evidence="1 8">Belongs to the TCP-1 chaperonin family.</text>
</comment>
<proteinExistence type="inferred from homology"/>
<dbReference type="InterPro" id="IPR002194">
    <property type="entry name" value="Chaperonin_TCP-1_CS"/>
</dbReference>
<dbReference type="PROSITE" id="PS00750">
    <property type="entry name" value="TCP1_1"/>
    <property type="match status" value="1"/>
</dbReference>
<dbReference type="PRINTS" id="PR00304">
    <property type="entry name" value="TCOMPLEXTCP1"/>
</dbReference>
<evidence type="ECO:0000256" key="4">
    <source>
        <dbReference type="ARBA" id="ARBA00022946"/>
    </source>
</evidence>
<dbReference type="OMA" id="NENREQH"/>
<evidence type="ECO:0000256" key="8">
    <source>
        <dbReference type="RuleBase" id="RU004187"/>
    </source>
</evidence>
<dbReference type="RefSeq" id="XP_044564502.1">
    <property type="nucleotide sequence ID" value="XM_044713376.1"/>
</dbReference>
<evidence type="ECO:0000313" key="10">
    <source>
        <dbReference type="Proteomes" id="UP000444721"/>
    </source>
</evidence>
<evidence type="ECO:0000256" key="2">
    <source>
        <dbReference type="ARBA" id="ARBA00022741"/>
    </source>
</evidence>
<evidence type="ECO:0000256" key="3">
    <source>
        <dbReference type="ARBA" id="ARBA00022840"/>
    </source>
</evidence>
<dbReference type="GO" id="GO:0140662">
    <property type="term" value="F:ATP-dependent protein folding chaperone"/>
    <property type="evidence" value="ECO:0007669"/>
    <property type="project" value="InterPro"/>
</dbReference>
<keyword evidence="5" id="KW-0346">Stress response</keyword>
<dbReference type="GeneID" id="68108160"/>
<evidence type="ECO:0000256" key="5">
    <source>
        <dbReference type="ARBA" id="ARBA00023016"/>
    </source>
</evidence>
<dbReference type="EMBL" id="VFQX01000022">
    <property type="protein sequence ID" value="KAF0979789.1"/>
    <property type="molecule type" value="Genomic_DNA"/>
</dbReference>
<dbReference type="Proteomes" id="UP000444721">
    <property type="component" value="Unassembled WGS sequence"/>
</dbReference>
<dbReference type="PANTHER" id="PTHR11353">
    <property type="entry name" value="CHAPERONIN"/>
    <property type="match status" value="1"/>
</dbReference>
<dbReference type="GO" id="GO:0051082">
    <property type="term" value="F:unfolded protein binding"/>
    <property type="evidence" value="ECO:0007669"/>
    <property type="project" value="InterPro"/>
</dbReference>
<keyword evidence="10" id="KW-1185">Reference proteome</keyword>
<dbReference type="AlphaFoldDB" id="A0A6A5C3C4"/>
<keyword evidence="3 8" id="KW-0067">ATP-binding</keyword>
<dbReference type="SUPFAM" id="SSF54849">
    <property type="entry name" value="GroEL-intermediate domain like"/>
    <property type="match status" value="1"/>
</dbReference>
<dbReference type="GO" id="GO:0016887">
    <property type="term" value="F:ATP hydrolysis activity"/>
    <property type="evidence" value="ECO:0007669"/>
    <property type="project" value="InterPro"/>
</dbReference>
<dbReference type="OrthoDB" id="10255950at2759"/>
<keyword evidence="2 8" id="KW-0547">Nucleotide-binding</keyword>
<evidence type="ECO:0000256" key="6">
    <source>
        <dbReference type="ARBA" id="ARBA00023186"/>
    </source>
</evidence>
<evidence type="ECO:0000256" key="1">
    <source>
        <dbReference type="ARBA" id="ARBA00008020"/>
    </source>
</evidence>
<dbReference type="SUPFAM" id="SSF48592">
    <property type="entry name" value="GroEL equatorial domain-like"/>
    <property type="match status" value="1"/>
</dbReference>
<dbReference type="InterPro" id="IPR017998">
    <property type="entry name" value="Chaperone_TCP-1"/>
</dbReference>
<name>A0A6A5C3C4_NAEFO</name>
<evidence type="ECO:0008006" key="11">
    <source>
        <dbReference type="Google" id="ProtNLM"/>
    </source>
</evidence>
<dbReference type="InterPro" id="IPR002423">
    <property type="entry name" value="Cpn60/GroEL/TCP-1"/>
</dbReference>
<sequence>MFKQCDETQISLNEFKQTEIVSDLSENHSEQQQGRISSQQYEKSSTNVMMIDKDLLCIEFSSLQRNHHQMDTHHRQVLLNHLKLAYEFSDRYIRSSLGPYSRDKLIIKGDLQGTIMVTNDGRTLMEQMFKLRSMNENREQHPIHTLLYHLSKNQDTTIGDGTTSVAVLCGELCKLTIELIEKWNLSIDSIMKGYYKTCEYVLNEWLSLFESTNSSPQVRLEKASRFFNLKKIRFKGQKEIELIVAKSSLLSKQVKTMREKLASIAVSAVHVTNGNLSFVKIDPLITRKGQQATTFFDQELSHTGADAEIIEGGICITGKSLSSNLNMPSFRKNCRVALFSCPIETPRLKTRHFINIHRAEQLEEFERVENSYFEQVTQKLEELHIDIVISQWGFDNRFSDYLVDRNLIGIRWVSAEDLDRIALASQSTICARVNDLNEQMIGFVGTFQYDEEEKTIILSDCKESRVCSIIVRAPNEYQAEETARSLNDALMNVNSMFAMLKANKCSNSTPSEAQATTPLVIPPLVYGGGCFETELYSVIMENLHNICNNSRNDLTLQTIAKQWAKSLLVIPATFAQNAGLSPVETVQTLIDKHKEGGESRYFGLYAQTFSDGETGVTEDLYHQTSSKMSNFLLRLENMSDTEVIENVLIKKNIIRLATEMVNMILKIDDVIYY</sequence>
<keyword evidence="6 8" id="KW-0143">Chaperone</keyword>
<dbReference type="VEuPathDB" id="AmoebaDB:FDP41_000942"/>
<evidence type="ECO:0000256" key="7">
    <source>
        <dbReference type="ARBA" id="ARBA00025467"/>
    </source>
</evidence>
<dbReference type="InterPro" id="IPR027413">
    <property type="entry name" value="GROEL-like_equatorial_sf"/>
</dbReference>
<comment type="function">
    <text evidence="7">Implicated in mitochondrial protein import and macromolecular assembly. May facilitate the correct folding of imported proteins. May also prevent misfolding and promote the refolding and proper assembly of unfolded polypeptides generated under stress conditions in the mitochondrial matrix.</text>
</comment>
<dbReference type="VEuPathDB" id="AmoebaDB:NF0109120"/>
<gene>
    <name evidence="9" type="ORF">FDP41_000942</name>
</gene>
<accession>A0A6A5C3C4</accession>
<comment type="caution">
    <text evidence="9">The sequence shown here is derived from an EMBL/GenBank/DDBJ whole genome shotgun (WGS) entry which is preliminary data.</text>
</comment>